<keyword evidence="2" id="KW-1185">Reference proteome</keyword>
<dbReference type="AlphaFoldDB" id="A0AAD8XM54"/>
<dbReference type="RefSeq" id="XP_060369946.1">
    <property type="nucleotide sequence ID" value="XM_060503151.1"/>
</dbReference>
<protein>
    <submittedName>
        <fullName evidence="1">Uncharacterized protein</fullName>
    </submittedName>
</protein>
<gene>
    <name evidence="1" type="ORF">BDZ83DRAFT_448021</name>
</gene>
<dbReference type="EMBL" id="JAHMHS010000009">
    <property type="protein sequence ID" value="KAK1729891.1"/>
    <property type="molecule type" value="Genomic_DNA"/>
</dbReference>
<dbReference type="Proteomes" id="UP001244207">
    <property type="component" value="Unassembled WGS sequence"/>
</dbReference>
<sequence>MKSALATVPCLRIMSCSWHQSPLYLVHYPRLTRAACLDASYEALGIHTISQGYLSLDVATHYAQLTPRPVVTRSDLHEIQRVVQPRL</sequence>
<evidence type="ECO:0000313" key="1">
    <source>
        <dbReference type="EMBL" id="KAK1729891.1"/>
    </source>
</evidence>
<organism evidence="1 2">
    <name type="scientific">Glomerella acutata</name>
    <name type="common">Colletotrichum acutatum</name>
    <dbReference type="NCBI Taxonomy" id="27357"/>
    <lineage>
        <taxon>Eukaryota</taxon>
        <taxon>Fungi</taxon>
        <taxon>Dikarya</taxon>
        <taxon>Ascomycota</taxon>
        <taxon>Pezizomycotina</taxon>
        <taxon>Sordariomycetes</taxon>
        <taxon>Hypocreomycetidae</taxon>
        <taxon>Glomerellales</taxon>
        <taxon>Glomerellaceae</taxon>
        <taxon>Colletotrichum</taxon>
        <taxon>Colletotrichum acutatum species complex</taxon>
    </lineage>
</organism>
<dbReference type="GeneID" id="85387050"/>
<proteinExistence type="predicted"/>
<comment type="caution">
    <text evidence="1">The sequence shown here is derived from an EMBL/GenBank/DDBJ whole genome shotgun (WGS) entry which is preliminary data.</text>
</comment>
<name>A0AAD8XM54_GLOAC</name>
<evidence type="ECO:0000313" key="2">
    <source>
        <dbReference type="Proteomes" id="UP001244207"/>
    </source>
</evidence>
<reference evidence="1" key="1">
    <citation type="submission" date="2021-12" db="EMBL/GenBank/DDBJ databases">
        <title>Comparative genomics, transcriptomics and evolutionary studies reveal genomic signatures of adaptation to plant cell wall in hemibiotrophic fungi.</title>
        <authorList>
            <consortium name="DOE Joint Genome Institute"/>
            <person name="Baroncelli R."/>
            <person name="Diaz J.F."/>
            <person name="Benocci T."/>
            <person name="Peng M."/>
            <person name="Battaglia E."/>
            <person name="Haridas S."/>
            <person name="Andreopoulos W."/>
            <person name="Labutti K."/>
            <person name="Pangilinan J."/>
            <person name="Floch G.L."/>
            <person name="Makela M.R."/>
            <person name="Henrissat B."/>
            <person name="Grigoriev I.V."/>
            <person name="Crouch J.A."/>
            <person name="De Vries R.P."/>
            <person name="Sukno S.A."/>
            <person name="Thon M.R."/>
        </authorList>
    </citation>
    <scope>NUCLEOTIDE SEQUENCE</scope>
    <source>
        <strain evidence="1">CBS 112980</strain>
    </source>
</reference>
<accession>A0AAD8XM54</accession>